<feature type="transmembrane region" description="Helical" evidence="1">
    <location>
        <begin position="337"/>
        <end position="356"/>
    </location>
</feature>
<sequence length="531" mass="59873">MIRSIGLKILFFVASFFALYHVATEPTPPIRGDGREYILMSQSLLNHGTSNLEQQDARDVVDSFKSKSQSFNDPVLNCDAHNDCGVSIFFERAYFPNNNGKLFSYHFSFYPLVNVPALIITKLISESPTTAFYLTNTLFFIIAIYFLLFFIKERLLYKTIIIFLFASQTTISYLKWPHPEVITISMIVIALCVFKRKMFYASSLIFAFASLQYQPLGIIAALLLLYAFISGLKQLDIRSIKGLIENKKFAVKTVIYALISGFVVLTPSLFYFYNFSSPNLIASIGGARSELVSFSRFISMYYDLNQGAILLYPIVLIFSPIIFIISIIKIKEEHSRNIIIFTLISVISAIPCLTTANWNSGAENVMRYAFWVSSPLIFSFTEFVFNIKSKITKSVILLITFASQIAFITMQNNGKFFSINHVSPSYVGLAFYNHYPSLYNPEAEIYVERALNTELSLVGVLNGNSYPGYVKRGNLRKLIAPANMDLTLLNPCPSVTPSITDASDGYVYYNYPLGCKVADETKTAVVMFSPK</sequence>
<evidence type="ECO:0000313" key="3">
    <source>
        <dbReference type="EMBL" id="AVX39027.1"/>
    </source>
</evidence>
<reference evidence="4" key="1">
    <citation type="journal article" date="2018" name="Genome Announc.">
        <title>First complete genome sequence of Yersinia massiliensis.</title>
        <authorList>
            <person name="Thomas M.C."/>
            <person name="Arling V."/>
            <person name="Goji N."/>
            <person name="Janzen T.W."/>
            <person name="Duceppe M.-O."/>
            <person name="Mathews A."/>
            <person name="Carrillo C."/>
            <person name="Amoako K."/>
        </authorList>
    </citation>
    <scope>NUCLEOTIDE SEQUENCE [LARGE SCALE GENOMIC DNA]</scope>
    <source>
        <strain evidence="4">GTA</strain>
    </source>
</reference>
<feature type="chain" id="PRO_5046725571" description="Glycosyltransferase RgtA/B/C/D-like domain-containing protein" evidence="2">
    <location>
        <begin position="24"/>
        <end position="531"/>
    </location>
</feature>
<feature type="signal peptide" evidence="2">
    <location>
        <begin position="1"/>
        <end position="23"/>
    </location>
</feature>
<feature type="transmembrane region" description="Helical" evidence="1">
    <location>
        <begin position="394"/>
        <end position="410"/>
    </location>
</feature>
<name>A0ABM6UVN3_9GAMM</name>
<evidence type="ECO:0000256" key="2">
    <source>
        <dbReference type="SAM" id="SignalP"/>
    </source>
</evidence>
<feature type="transmembrane region" description="Helical" evidence="1">
    <location>
        <begin position="103"/>
        <end position="124"/>
    </location>
</feature>
<keyword evidence="1" id="KW-0812">Transmembrane</keyword>
<dbReference type="RefSeq" id="WP_088130423.1">
    <property type="nucleotide sequence ID" value="NZ_CP028487.1"/>
</dbReference>
<feature type="transmembrane region" description="Helical" evidence="1">
    <location>
        <begin position="368"/>
        <end position="387"/>
    </location>
</feature>
<proteinExistence type="predicted"/>
<feature type="transmembrane region" description="Helical" evidence="1">
    <location>
        <begin position="205"/>
        <end position="229"/>
    </location>
</feature>
<evidence type="ECO:0000313" key="4">
    <source>
        <dbReference type="Proteomes" id="UP000240908"/>
    </source>
</evidence>
<feature type="transmembrane region" description="Helical" evidence="1">
    <location>
        <begin position="181"/>
        <end position="199"/>
    </location>
</feature>
<gene>
    <name evidence="3" type="ORF">DA391_15925</name>
</gene>
<keyword evidence="4" id="KW-1185">Reference proteome</keyword>
<organism evidence="3 4">
    <name type="scientific">Yersinia massiliensis</name>
    <dbReference type="NCBI Taxonomy" id="419257"/>
    <lineage>
        <taxon>Bacteria</taxon>
        <taxon>Pseudomonadati</taxon>
        <taxon>Pseudomonadota</taxon>
        <taxon>Gammaproteobacteria</taxon>
        <taxon>Enterobacterales</taxon>
        <taxon>Yersiniaceae</taxon>
        <taxon>Yersinia</taxon>
    </lineage>
</organism>
<feature type="transmembrane region" description="Helical" evidence="1">
    <location>
        <begin position="131"/>
        <end position="149"/>
    </location>
</feature>
<protein>
    <recommendedName>
        <fullName evidence="5">Glycosyltransferase RgtA/B/C/D-like domain-containing protein</fullName>
    </recommendedName>
</protein>
<keyword evidence="2" id="KW-0732">Signal</keyword>
<feature type="transmembrane region" description="Helical" evidence="1">
    <location>
        <begin position="249"/>
        <end position="273"/>
    </location>
</feature>
<feature type="transmembrane region" description="Helical" evidence="1">
    <location>
        <begin position="309"/>
        <end position="330"/>
    </location>
</feature>
<dbReference type="Proteomes" id="UP000240908">
    <property type="component" value="Chromosome"/>
</dbReference>
<evidence type="ECO:0008006" key="5">
    <source>
        <dbReference type="Google" id="ProtNLM"/>
    </source>
</evidence>
<keyword evidence="1" id="KW-1133">Transmembrane helix</keyword>
<accession>A0ABM6UVN3</accession>
<evidence type="ECO:0000256" key="1">
    <source>
        <dbReference type="SAM" id="Phobius"/>
    </source>
</evidence>
<keyword evidence="1" id="KW-0472">Membrane</keyword>
<dbReference type="EMBL" id="CP028487">
    <property type="protein sequence ID" value="AVX39027.1"/>
    <property type="molecule type" value="Genomic_DNA"/>
</dbReference>